<evidence type="ECO:0000256" key="3">
    <source>
        <dbReference type="ARBA" id="ARBA00023004"/>
    </source>
</evidence>
<proteinExistence type="inferred from homology"/>
<reference evidence="6" key="1">
    <citation type="submission" date="2023-09" db="UniProtKB">
        <authorList>
            <consortium name="Ensembl"/>
        </authorList>
    </citation>
    <scope>IDENTIFICATION</scope>
</reference>
<dbReference type="SUPFAM" id="SSF55856">
    <property type="entry name" value="Cytochrome b5-like heme/steroid binding domain"/>
    <property type="match status" value="1"/>
</dbReference>
<dbReference type="GO" id="GO:0006801">
    <property type="term" value="P:superoxide metabolic process"/>
    <property type="evidence" value="ECO:0007669"/>
    <property type="project" value="TreeGrafter"/>
</dbReference>
<dbReference type="PRINTS" id="PR00363">
    <property type="entry name" value="CYTOCHROMEB5"/>
</dbReference>
<evidence type="ECO:0000256" key="1">
    <source>
        <dbReference type="ARBA" id="ARBA00022617"/>
    </source>
</evidence>
<dbReference type="PROSITE" id="PS00191">
    <property type="entry name" value="CYTOCHROME_B5_1"/>
    <property type="match status" value="1"/>
</dbReference>
<organism evidence="6">
    <name type="scientific">Pundamilia nyererei</name>
    <dbReference type="NCBI Taxonomy" id="303518"/>
    <lineage>
        <taxon>Eukaryota</taxon>
        <taxon>Metazoa</taxon>
        <taxon>Chordata</taxon>
        <taxon>Craniata</taxon>
        <taxon>Vertebrata</taxon>
        <taxon>Euteleostomi</taxon>
        <taxon>Actinopterygii</taxon>
        <taxon>Neopterygii</taxon>
        <taxon>Teleostei</taxon>
        <taxon>Neoteleostei</taxon>
        <taxon>Acanthomorphata</taxon>
        <taxon>Ovalentaria</taxon>
        <taxon>Cichlomorphae</taxon>
        <taxon>Cichliformes</taxon>
        <taxon>Cichlidae</taxon>
        <taxon>African cichlids</taxon>
        <taxon>Pseudocrenilabrinae</taxon>
        <taxon>Haplochromini</taxon>
        <taxon>Pundamilia</taxon>
    </lineage>
</organism>
<dbReference type="InterPro" id="IPR001199">
    <property type="entry name" value="Cyt_B5-like_heme/steroid-bd"/>
</dbReference>
<keyword evidence="3 4" id="KW-0408">Iron</keyword>
<dbReference type="InterPro" id="IPR051872">
    <property type="entry name" value="Cytochrome_b5/Flavoprotein_Rdt"/>
</dbReference>
<sequence length="102" mass="11560">SQQSACTLTMWDLSGFSGCILGQTQLNTQNVVWMFLTGMVYNVSAYMDYHPGGEEELMKAAGVDGTELFDQVHRWVNYESMLKECLVGRMSTKAVRLCKVWH</sequence>
<dbReference type="GO" id="GO:0020037">
    <property type="term" value="F:heme binding"/>
    <property type="evidence" value="ECO:0007669"/>
    <property type="project" value="UniProtKB-UniRule"/>
</dbReference>
<dbReference type="FunFam" id="3.10.120.10:FF:000001">
    <property type="entry name" value="Cytochrome b5 reductase 4"/>
    <property type="match status" value="1"/>
</dbReference>
<name>A0A3B4FWM4_9CICH</name>
<dbReference type="AlphaFoldDB" id="A0A3B4FWM4"/>
<protein>
    <submittedName>
        <fullName evidence="6">Cytochrome b5 reductase 4-like</fullName>
    </submittedName>
</protein>
<evidence type="ECO:0000256" key="4">
    <source>
        <dbReference type="RuleBase" id="RU362121"/>
    </source>
</evidence>
<dbReference type="PROSITE" id="PS50255">
    <property type="entry name" value="CYTOCHROME_B5_2"/>
    <property type="match status" value="1"/>
</dbReference>
<feature type="domain" description="Cytochrome b5 heme-binding" evidence="5">
    <location>
        <begin position="27"/>
        <end position="91"/>
    </location>
</feature>
<dbReference type="InterPro" id="IPR036400">
    <property type="entry name" value="Cyt_B5-like_heme/steroid_sf"/>
</dbReference>
<dbReference type="Pfam" id="PF00173">
    <property type="entry name" value="Cyt-b5"/>
    <property type="match status" value="1"/>
</dbReference>
<dbReference type="Ensembl" id="ENSPNYT00000014507.1">
    <property type="protein sequence ID" value="ENSPNYP00000014154.1"/>
    <property type="gene ID" value="ENSPNYG00000010733.1"/>
</dbReference>
<dbReference type="GeneTree" id="ENSGT00940000155536"/>
<evidence type="ECO:0000313" key="6">
    <source>
        <dbReference type="Ensembl" id="ENSPNYP00000014154.1"/>
    </source>
</evidence>
<dbReference type="GO" id="GO:0046872">
    <property type="term" value="F:metal ion binding"/>
    <property type="evidence" value="ECO:0007669"/>
    <property type="project" value="UniProtKB-UniRule"/>
</dbReference>
<dbReference type="InterPro" id="IPR018506">
    <property type="entry name" value="Cyt_B5_heme-BS"/>
</dbReference>
<accession>A0A3B4FWM4</accession>
<dbReference type="GO" id="GO:0004128">
    <property type="term" value="F:cytochrome-b5 reductase activity, acting on NAD(P)H"/>
    <property type="evidence" value="ECO:0007669"/>
    <property type="project" value="TreeGrafter"/>
</dbReference>
<keyword evidence="2 4" id="KW-0479">Metal-binding</keyword>
<dbReference type="PANTHER" id="PTHR46237">
    <property type="entry name" value="CYTOCHROME B5 REDUCTASE 4 FAMILY MEMBER"/>
    <property type="match status" value="1"/>
</dbReference>
<dbReference type="PANTHER" id="PTHR46237:SF1">
    <property type="entry name" value="CYTOCHROME B5 REDUCTASE 4"/>
    <property type="match status" value="1"/>
</dbReference>
<dbReference type="Gene3D" id="3.10.120.10">
    <property type="entry name" value="Cytochrome b5-like heme/steroid binding domain"/>
    <property type="match status" value="1"/>
</dbReference>
<evidence type="ECO:0000259" key="5">
    <source>
        <dbReference type="PROSITE" id="PS50255"/>
    </source>
</evidence>
<evidence type="ECO:0000256" key="2">
    <source>
        <dbReference type="ARBA" id="ARBA00022723"/>
    </source>
</evidence>
<dbReference type="GO" id="GO:0005783">
    <property type="term" value="C:endoplasmic reticulum"/>
    <property type="evidence" value="ECO:0007669"/>
    <property type="project" value="TreeGrafter"/>
</dbReference>
<comment type="similarity">
    <text evidence="4">Belongs to the cytochrome b5 family.</text>
</comment>
<dbReference type="SMART" id="SM01117">
    <property type="entry name" value="Cyt-b5"/>
    <property type="match status" value="1"/>
</dbReference>
<keyword evidence="1 4" id="KW-0349">Heme</keyword>